<keyword evidence="2" id="KW-0378">Hydrolase</keyword>
<dbReference type="GO" id="GO:0004519">
    <property type="term" value="F:endonuclease activity"/>
    <property type="evidence" value="ECO:0007669"/>
    <property type="project" value="UniProtKB-KW"/>
</dbReference>
<feature type="domain" description="HNH nuclease" evidence="5">
    <location>
        <begin position="53"/>
        <end position="106"/>
    </location>
</feature>
<evidence type="ECO:0000256" key="4">
    <source>
        <dbReference type="ARBA" id="ARBA00040194"/>
    </source>
</evidence>
<protein>
    <recommendedName>
        <fullName evidence="4">Putative HNH nuclease YajD</fullName>
    </recommendedName>
</protein>
<dbReference type="Proteomes" id="UP000540919">
    <property type="component" value="Unassembled WGS sequence"/>
</dbReference>
<organism evidence="6 7">
    <name type="scientific">Anaerococcus faecalis</name>
    <dbReference type="NCBI Taxonomy" id="2742993"/>
    <lineage>
        <taxon>Bacteria</taxon>
        <taxon>Bacillati</taxon>
        <taxon>Bacillota</taxon>
        <taxon>Tissierellia</taxon>
        <taxon>Tissierellales</taxon>
        <taxon>Peptoniphilaceae</taxon>
        <taxon>Anaerococcus</taxon>
    </lineage>
</organism>
<sequence length="118" mass="13984">MPRKPKKPCSHPGCPKLVDGRFCKEHEKEYNRNYEKYKRDPKTHKRYGKAWQIIRKRYISEHPLCEKCLEENRITKAEHVHHIKPLSLGGTNDEENLMSVCKSCHSKIHAEMGDRFGR</sequence>
<evidence type="ECO:0000256" key="3">
    <source>
        <dbReference type="ARBA" id="ARBA00038412"/>
    </source>
</evidence>
<reference evidence="6 7" key="1">
    <citation type="submission" date="2020-06" db="EMBL/GenBank/DDBJ databases">
        <title>Anaerococcus sp. nov., isolated form swine feces.</title>
        <authorList>
            <person name="Yu S."/>
        </authorList>
    </citation>
    <scope>NUCLEOTIDE SEQUENCE [LARGE SCALE GENOMIC DNA]</scope>
    <source>
        <strain evidence="6 7">AGMB00486</strain>
    </source>
</reference>
<dbReference type="CDD" id="cd00085">
    <property type="entry name" value="HNHc"/>
    <property type="match status" value="1"/>
</dbReference>
<keyword evidence="7" id="KW-1185">Reference proteome</keyword>
<dbReference type="PANTHER" id="PTHR41286">
    <property type="entry name" value="HNH NUCLEASE YAJD-RELATED"/>
    <property type="match status" value="1"/>
</dbReference>
<comment type="caution">
    <text evidence="6">The sequence shown here is derived from an EMBL/GenBank/DDBJ whole genome shotgun (WGS) entry which is preliminary data.</text>
</comment>
<dbReference type="PANTHER" id="PTHR41286:SF1">
    <property type="entry name" value="HNH NUCLEASE YAJD-RELATED"/>
    <property type="match status" value="1"/>
</dbReference>
<name>A0ABX2NAD8_9FIRM</name>
<keyword evidence="6" id="KW-0255">Endonuclease</keyword>
<dbReference type="Gene3D" id="1.10.30.50">
    <property type="match status" value="1"/>
</dbReference>
<dbReference type="SMART" id="SM00507">
    <property type="entry name" value="HNHc"/>
    <property type="match status" value="1"/>
</dbReference>
<evidence type="ECO:0000313" key="6">
    <source>
        <dbReference type="EMBL" id="NVF11634.1"/>
    </source>
</evidence>
<keyword evidence="1" id="KW-0540">Nuclease</keyword>
<gene>
    <name evidence="6" type="ORF">HV819_06520</name>
</gene>
<evidence type="ECO:0000256" key="1">
    <source>
        <dbReference type="ARBA" id="ARBA00022722"/>
    </source>
</evidence>
<dbReference type="RefSeq" id="WP_176269778.1">
    <property type="nucleotide sequence ID" value="NZ_JABVBA010000006.1"/>
</dbReference>
<dbReference type="InterPro" id="IPR002711">
    <property type="entry name" value="HNH"/>
</dbReference>
<dbReference type="InterPro" id="IPR003615">
    <property type="entry name" value="HNH_nuc"/>
</dbReference>
<dbReference type="EMBL" id="JABVBA010000006">
    <property type="protein sequence ID" value="NVF11634.1"/>
    <property type="molecule type" value="Genomic_DNA"/>
</dbReference>
<comment type="similarity">
    <text evidence="3">Belongs to the HNH nuclease family.</text>
</comment>
<evidence type="ECO:0000256" key="2">
    <source>
        <dbReference type="ARBA" id="ARBA00022801"/>
    </source>
</evidence>
<dbReference type="Pfam" id="PF01844">
    <property type="entry name" value="HNH"/>
    <property type="match status" value="1"/>
</dbReference>
<accession>A0ABX2NAD8</accession>
<evidence type="ECO:0000313" key="7">
    <source>
        <dbReference type="Proteomes" id="UP000540919"/>
    </source>
</evidence>
<proteinExistence type="inferred from homology"/>
<evidence type="ECO:0000259" key="5">
    <source>
        <dbReference type="SMART" id="SM00507"/>
    </source>
</evidence>